<name>A0A1M6DY94_9FLAO</name>
<proteinExistence type="predicted"/>
<sequence>MKKRIVKIHSVVLIKNLQTNYENAIFALILVRSINEERIKKRRKI</sequence>
<dbReference type="AlphaFoldDB" id="A0A1M6DY94"/>
<reference evidence="2" key="1">
    <citation type="submission" date="2016-11" db="EMBL/GenBank/DDBJ databases">
        <authorList>
            <person name="Varghese N."/>
            <person name="Submissions S."/>
        </authorList>
    </citation>
    <scope>NUCLEOTIDE SEQUENCE [LARGE SCALE GENOMIC DNA]</scope>
    <source>
        <strain evidence="2">DSM 22623</strain>
    </source>
</reference>
<keyword evidence="2" id="KW-1185">Reference proteome</keyword>
<evidence type="ECO:0000313" key="2">
    <source>
        <dbReference type="Proteomes" id="UP000184432"/>
    </source>
</evidence>
<accession>A0A1M6DY94</accession>
<organism evidence="1 2">
    <name type="scientific">Aquimarina spongiae</name>
    <dbReference type="NCBI Taxonomy" id="570521"/>
    <lineage>
        <taxon>Bacteria</taxon>
        <taxon>Pseudomonadati</taxon>
        <taxon>Bacteroidota</taxon>
        <taxon>Flavobacteriia</taxon>
        <taxon>Flavobacteriales</taxon>
        <taxon>Flavobacteriaceae</taxon>
        <taxon>Aquimarina</taxon>
    </lineage>
</organism>
<dbReference type="EMBL" id="FQYP01000003">
    <property type="protein sequence ID" value="SHI78181.1"/>
    <property type="molecule type" value="Genomic_DNA"/>
</dbReference>
<dbReference type="STRING" id="570521.SAMN04488508_10391"/>
<protein>
    <submittedName>
        <fullName evidence="1">Uncharacterized protein</fullName>
    </submittedName>
</protein>
<gene>
    <name evidence="1" type="ORF">SAMN04488508_10391</name>
</gene>
<evidence type="ECO:0000313" key="1">
    <source>
        <dbReference type="EMBL" id="SHI78181.1"/>
    </source>
</evidence>
<dbReference type="Proteomes" id="UP000184432">
    <property type="component" value="Unassembled WGS sequence"/>
</dbReference>